<dbReference type="Proteomes" id="UP001230268">
    <property type="component" value="Unassembled WGS sequence"/>
</dbReference>
<dbReference type="Pfam" id="PF00268">
    <property type="entry name" value="Ribonuc_red_sm"/>
    <property type="match status" value="1"/>
</dbReference>
<dbReference type="InterPro" id="IPR012348">
    <property type="entry name" value="RNR-like"/>
</dbReference>
<proteinExistence type="predicted"/>
<evidence type="ECO:0000313" key="2">
    <source>
        <dbReference type="EMBL" id="KAK1441830.1"/>
    </source>
</evidence>
<reference evidence="2" key="1">
    <citation type="submission" date="2023-08" db="EMBL/GenBank/DDBJ databases">
        <title>Draft sequence of the Babesia gibsoni genome.</title>
        <authorList>
            <person name="Yamagishi J.Y."/>
            <person name="Xuan X.X."/>
        </authorList>
    </citation>
    <scope>NUCLEOTIDE SEQUENCE</scope>
    <source>
        <strain evidence="2">Azabu</strain>
    </source>
</reference>
<evidence type="ECO:0000313" key="3">
    <source>
        <dbReference type="Proteomes" id="UP001230268"/>
    </source>
</evidence>
<name>A0AAD8LFV5_BABGI</name>
<dbReference type="InterPro" id="IPR000358">
    <property type="entry name" value="RNR_small_fam"/>
</dbReference>
<accession>A0AAD8LFV5</accession>
<dbReference type="AlphaFoldDB" id="A0AAD8LFV5"/>
<gene>
    <name evidence="2" type="ORF">BgAZ_501620</name>
</gene>
<organism evidence="2 3">
    <name type="scientific">Babesia gibsoni</name>
    <dbReference type="NCBI Taxonomy" id="33632"/>
    <lineage>
        <taxon>Eukaryota</taxon>
        <taxon>Sar</taxon>
        <taxon>Alveolata</taxon>
        <taxon>Apicomplexa</taxon>
        <taxon>Aconoidasida</taxon>
        <taxon>Piroplasmida</taxon>
        <taxon>Babesiidae</taxon>
        <taxon>Babesia</taxon>
    </lineage>
</organism>
<dbReference type="EMBL" id="JAVEPI010000005">
    <property type="protein sequence ID" value="KAK1441830.1"/>
    <property type="molecule type" value="Genomic_DNA"/>
</dbReference>
<dbReference type="SUPFAM" id="SSF47240">
    <property type="entry name" value="Ferritin-like"/>
    <property type="match status" value="1"/>
</dbReference>
<dbReference type="InterPro" id="IPR009078">
    <property type="entry name" value="Ferritin-like_SF"/>
</dbReference>
<evidence type="ECO:0000256" key="1">
    <source>
        <dbReference type="SAM" id="MobiDB-lite"/>
    </source>
</evidence>
<dbReference type="GO" id="GO:0009263">
    <property type="term" value="P:deoxyribonucleotide biosynthetic process"/>
    <property type="evidence" value="ECO:0007669"/>
    <property type="project" value="InterPro"/>
</dbReference>
<dbReference type="GO" id="GO:0016491">
    <property type="term" value="F:oxidoreductase activity"/>
    <property type="evidence" value="ECO:0007669"/>
    <property type="project" value="InterPro"/>
</dbReference>
<keyword evidence="3" id="KW-1185">Reference proteome</keyword>
<feature type="region of interest" description="Disordered" evidence="1">
    <location>
        <begin position="310"/>
        <end position="330"/>
    </location>
</feature>
<dbReference type="Gene3D" id="1.10.620.20">
    <property type="entry name" value="Ribonucleotide Reductase, subunit A"/>
    <property type="match status" value="1"/>
</dbReference>
<comment type="caution">
    <text evidence="2">The sequence shown here is derived from an EMBL/GenBank/DDBJ whole genome shotgun (WGS) entry which is preliminary data.</text>
</comment>
<protein>
    <submittedName>
        <fullName evidence="2">Ribonucleotide reductase</fullName>
    </submittedName>
</protein>
<dbReference type="PANTHER" id="PTHR23409">
    <property type="entry name" value="RIBONUCLEOSIDE-DIPHOSPHATE REDUCTASE SMALL CHAIN"/>
    <property type="match status" value="1"/>
</dbReference>
<dbReference type="PANTHER" id="PTHR23409:SF18">
    <property type="entry name" value="RIBONUCLEOSIDE-DIPHOSPHATE REDUCTASE SUBUNIT M2"/>
    <property type="match status" value="1"/>
</dbReference>
<sequence length="330" mass="37855">MEAVPVKYLSPEEVGKEQEKELLLKENPNRWVMFPIEYHVFWELYKEIENNFWASENYRFSDDREAATKLDKAVYDCMVKLVYYHAQLDLKDLAKPTAVTLAMLSEVQIPEMRAFYGFQVSYENIHSEVFGSIGLTLPGSCDTDVGKDKRNWLASKFGGAKCYYEKVVIQCISKLVFRSCFAIFSTYLDKENLLPTIVKAMKMVEKDIGIHLRFASSTLDHLKLRLAKEHVAALLQEALELELAFCKEVLPLAVMGLTEDQLKEYIKSSVNQCFLIAGHPEEHRLDDDVEWLGRQMLDLKVTVKTAQKMKSVPSPLPEPTMGPISFDDDF</sequence>